<sequence length="78" mass="8338">MPSSNSPFQPPTTTATTTQPLLPPSLKSPFQSLPPPPVPPPLSISTKRTIHISNLVMESAAGSGSDLEMLQKDEKEEK</sequence>
<comment type="caution">
    <text evidence="2">The sequence shown here is derived from an EMBL/GenBank/DDBJ whole genome shotgun (WGS) entry which is preliminary data.</text>
</comment>
<evidence type="ECO:0000313" key="2">
    <source>
        <dbReference type="EMBL" id="MPC64376.1"/>
    </source>
</evidence>
<feature type="compositionally biased region" description="Pro residues" evidence="1">
    <location>
        <begin position="32"/>
        <end position="42"/>
    </location>
</feature>
<feature type="region of interest" description="Disordered" evidence="1">
    <location>
        <begin position="1"/>
        <end position="45"/>
    </location>
</feature>
<protein>
    <submittedName>
        <fullName evidence="2">Uncharacterized protein</fullName>
    </submittedName>
</protein>
<dbReference type="Proteomes" id="UP000324222">
    <property type="component" value="Unassembled WGS sequence"/>
</dbReference>
<accession>A0A5B7H3B6</accession>
<organism evidence="2 3">
    <name type="scientific">Portunus trituberculatus</name>
    <name type="common">Swimming crab</name>
    <name type="synonym">Neptunus trituberculatus</name>
    <dbReference type="NCBI Taxonomy" id="210409"/>
    <lineage>
        <taxon>Eukaryota</taxon>
        <taxon>Metazoa</taxon>
        <taxon>Ecdysozoa</taxon>
        <taxon>Arthropoda</taxon>
        <taxon>Crustacea</taxon>
        <taxon>Multicrustacea</taxon>
        <taxon>Malacostraca</taxon>
        <taxon>Eumalacostraca</taxon>
        <taxon>Eucarida</taxon>
        <taxon>Decapoda</taxon>
        <taxon>Pleocyemata</taxon>
        <taxon>Brachyura</taxon>
        <taxon>Eubrachyura</taxon>
        <taxon>Portunoidea</taxon>
        <taxon>Portunidae</taxon>
        <taxon>Portuninae</taxon>
        <taxon>Portunus</taxon>
    </lineage>
</organism>
<reference evidence="2 3" key="1">
    <citation type="submission" date="2019-05" db="EMBL/GenBank/DDBJ databases">
        <title>Another draft genome of Portunus trituberculatus and its Hox gene families provides insights of decapod evolution.</title>
        <authorList>
            <person name="Jeong J.-H."/>
            <person name="Song I."/>
            <person name="Kim S."/>
            <person name="Choi T."/>
            <person name="Kim D."/>
            <person name="Ryu S."/>
            <person name="Kim W."/>
        </authorList>
    </citation>
    <scope>NUCLEOTIDE SEQUENCE [LARGE SCALE GENOMIC DNA]</scope>
    <source>
        <tissue evidence="2">Muscle</tissue>
    </source>
</reference>
<gene>
    <name evidence="2" type="ORF">E2C01_058490</name>
</gene>
<evidence type="ECO:0000313" key="3">
    <source>
        <dbReference type="Proteomes" id="UP000324222"/>
    </source>
</evidence>
<dbReference type="AlphaFoldDB" id="A0A5B7H3B6"/>
<keyword evidence="3" id="KW-1185">Reference proteome</keyword>
<evidence type="ECO:0000256" key="1">
    <source>
        <dbReference type="SAM" id="MobiDB-lite"/>
    </source>
</evidence>
<name>A0A5B7H3B6_PORTR</name>
<dbReference type="EMBL" id="VSRR010021995">
    <property type="protein sequence ID" value="MPC64376.1"/>
    <property type="molecule type" value="Genomic_DNA"/>
</dbReference>
<proteinExistence type="predicted"/>
<feature type="compositionally biased region" description="Low complexity" evidence="1">
    <location>
        <begin position="11"/>
        <end position="31"/>
    </location>
</feature>